<proteinExistence type="predicted"/>
<dbReference type="InterPro" id="IPR011992">
    <property type="entry name" value="EF-hand-dom_pair"/>
</dbReference>
<dbReference type="Proteomes" id="UP000694843">
    <property type="component" value="Unplaced"/>
</dbReference>
<keyword evidence="3" id="KW-1185">Reference proteome</keyword>
<dbReference type="Gene3D" id="1.10.238.10">
    <property type="entry name" value="EF-hand"/>
    <property type="match status" value="1"/>
</dbReference>
<name>A0A8B7PKJ1_HYAAZ</name>
<organism evidence="3 4">
    <name type="scientific">Hyalella azteca</name>
    <name type="common">Amphipod</name>
    <dbReference type="NCBI Taxonomy" id="294128"/>
    <lineage>
        <taxon>Eukaryota</taxon>
        <taxon>Metazoa</taxon>
        <taxon>Ecdysozoa</taxon>
        <taxon>Arthropoda</taxon>
        <taxon>Crustacea</taxon>
        <taxon>Multicrustacea</taxon>
        <taxon>Malacostraca</taxon>
        <taxon>Eumalacostraca</taxon>
        <taxon>Peracarida</taxon>
        <taxon>Amphipoda</taxon>
        <taxon>Senticaudata</taxon>
        <taxon>Talitrida</taxon>
        <taxon>Talitroidea</taxon>
        <taxon>Hyalellidae</taxon>
        <taxon>Hyalella</taxon>
    </lineage>
</organism>
<reference evidence="4" key="1">
    <citation type="submission" date="2025-08" db="UniProtKB">
        <authorList>
            <consortium name="RefSeq"/>
        </authorList>
    </citation>
    <scope>IDENTIFICATION</scope>
    <source>
        <tissue evidence="4">Whole organism</tissue>
    </source>
</reference>
<feature type="region of interest" description="Disordered" evidence="1">
    <location>
        <begin position="166"/>
        <end position="188"/>
    </location>
</feature>
<dbReference type="SUPFAM" id="SSF47473">
    <property type="entry name" value="EF-hand"/>
    <property type="match status" value="1"/>
</dbReference>
<keyword evidence="2" id="KW-0732">Signal</keyword>
<dbReference type="GeneID" id="108682100"/>
<feature type="chain" id="PRO_5034665590" evidence="2">
    <location>
        <begin position="18"/>
        <end position="188"/>
    </location>
</feature>
<evidence type="ECO:0000313" key="3">
    <source>
        <dbReference type="Proteomes" id="UP000694843"/>
    </source>
</evidence>
<dbReference type="KEGG" id="hazt:108682100"/>
<evidence type="ECO:0000313" key="4">
    <source>
        <dbReference type="RefSeq" id="XP_018026699.1"/>
    </source>
</evidence>
<protein>
    <submittedName>
        <fullName evidence="4">Uncharacterized protein LOC108682100 isoform X1</fullName>
    </submittedName>
</protein>
<sequence>MKVLWLAVLCLVAVAAGLPMTKDTACSTLMVELRAGLQGRGGRDALGPEGGAPGSLSLRVCDADGDSALTYAEFAGCVQREMAALRTDRGEAIGVPCLEKFATKADKNSDLMVDEEELVTWATKFNAFIWSEYDENYDYEYEYDDYDEYDDSEYFDWEYDDSEYDDLEYDDSEYDDSEYDDSDHDNGR</sequence>
<dbReference type="AlphaFoldDB" id="A0A8B7PKJ1"/>
<gene>
    <name evidence="4" type="primary">LOC108682100</name>
</gene>
<evidence type="ECO:0000256" key="1">
    <source>
        <dbReference type="SAM" id="MobiDB-lite"/>
    </source>
</evidence>
<accession>A0A8B7PKJ1</accession>
<dbReference type="RefSeq" id="XP_018026699.1">
    <property type="nucleotide sequence ID" value="XM_018171210.2"/>
</dbReference>
<feature type="signal peptide" evidence="2">
    <location>
        <begin position="1"/>
        <end position="17"/>
    </location>
</feature>
<evidence type="ECO:0000256" key="2">
    <source>
        <dbReference type="SAM" id="SignalP"/>
    </source>
</evidence>